<dbReference type="EMBL" id="CAJOBA010036642">
    <property type="protein sequence ID" value="CAF4026826.1"/>
    <property type="molecule type" value="Genomic_DNA"/>
</dbReference>
<name>A0A8S2EPF8_9BILA</name>
<dbReference type="Proteomes" id="UP000681722">
    <property type="component" value="Unassembled WGS sequence"/>
</dbReference>
<gene>
    <name evidence="1" type="ORF">OVA965_LOCUS24803</name>
    <name evidence="3" type="ORF">SRO942_LOCUS46857</name>
    <name evidence="2" type="ORF">TMI583_LOCUS25526</name>
</gene>
<organism evidence="1 4">
    <name type="scientific">Didymodactylos carnosus</name>
    <dbReference type="NCBI Taxonomy" id="1234261"/>
    <lineage>
        <taxon>Eukaryota</taxon>
        <taxon>Metazoa</taxon>
        <taxon>Spiralia</taxon>
        <taxon>Gnathifera</taxon>
        <taxon>Rotifera</taxon>
        <taxon>Eurotatoria</taxon>
        <taxon>Bdelloidea</taxon>
        <taxon>Philodinida</taxon>
        <taxon>Philodinidae</taxon>
        <taxon>Didymodactylos</taxon>
    </lineage>
</organism>
<dbReference type="EMBL" id="CAJOBC010115077">
    <property type="protein sequence ID" value="CAF4547652.1"/>
    <property type="molecule type" value="Genomic_DNA"/>
</dbReference>
<evidence type="ECO:0000313" key="1">
    <source>
        <dbReference type="EMBL" id="CAF1218595.1"/>
    </source>
</evidence>
<dbReference type="OrthoDB" id="4327074at2759"/>
<sequence>MKRREGKLSSPVQRSFHIRSNMRKWCILPPYTIHKAKKLYGIWCLNGPTGAGYNTSANGWMEDNVFYE</sequence>
<dbReference type="AlphaFoldDB" id="A0A8S2EPF8"/>
<proteinExistence type="predicted"/>
<dbReference type="EMBL" id="CAJNOK010015105">
    <property type="protein sequence ID" value="CAF1218595.1"/>
    <property type="molecule type" value="Genomic_DNA"/>
</dbReference>
<dbReference type="Proteomes" id="UP000677228">
    <property type="component" value="Unassembled WGS sequence"/>
</dbReference>
<comment type="caution">
    <text evidence="1">The sequence shown here is derived from an EMBL/GenBank/DDBJ whole genome shotgun (WGS) entry which is preliminary data.</text>
</comment>
<evidence type="ECO:0000313" key="3">
    <source>
        <dbReference type="EMBL" id="CAF4547652.1"/>
    </source>
</evidence>
<reference evidence="1" key="1">
    <citation type="submission" date="2021-02" db="EMBL/GenBank/DDBJ databases">
        <authorList>
            <person name="Nowell W R."/>
        </authorList>
    </citation>
    <scope>NUCLEOTIDE SEQUENCE</scope>
</reference>
<accession>A0A8S2EPF8</accession>
<dbReference type="Proteomes" id="UP000682733">
    <property type="component" value="Unassembled WGS sequence"/>
</dbReference>
<evidence type="ECO:0000313" key="4">
    <source>
        <dbReference type="Proteomes" id="UP000677228"/>
    </source>
</evidence>
<protein>
    <submittedName>
        <fullName evidence="1">Uncharacterized protein</fullName>
    </submittedName>
</protein>
<evidence type="ECO:0000313" key="2">
    <source>
        <dbReference type="EMBL" id="CAF4026826.1"/>
    </source>
</evidence>